<comment type="caution">
    <text evidence="1">The sequence shown here is derived from an EMBL/GenBank/DDBJ whole genome shotgun (WGS) entry which is preliminary data.</text>
</comment>
<organism evidence="1 2">
    <name type="scientific">Arctium lappa</name>
    <name type="common">Greater burdock</name>
    <name type="synonym">Lappa major</name>
    <dbReference type="NCBI Taxonomy" id="4217"/>
    <lineage>
        <taxon>Eukaryota</taxon>
        <taxon>Viridiplantae</taxon>
        <taxon>Streptophyta</taxon>
        <taxon>Embryophyta</taxon>
        <taxon>Tracheophyta</taxon>
        <taxon>Spermatophyta</taxon>
        <taxon>Magnoliopsida</taxon>
        <taxon>eudicotyledons</taxon>
        <taxon>Gunneridae</taxon>
        <taxon>Pentapetalae</taxon>
        <taxon>asterids</taxon>
        <taxon>campanulids</taxon>
        <taxon>Asterales</taxon>
        <taxon>Asteraceae</taxon>
        <taxon>Carduoideae</taxon>
        <taxon>Cardueae</taxon>
        <taxon>Arctiinae</taxon>
        <taxon>Arctium</taxon>
    </lineage>
</organism>
<name>A0ACB9DH42_ARCLA</name>
<dbReference type="Proteomes" id="UP001055879">
    <property type="component" value="Linkage Group LG03"/>
</dbReference>
<evidence type="ECO:0000313" key="1">
    <source>
        <dbReference type="EMBL" id="KAI3745798.1"/>
    </source>
</evidence>
<proteinExistence type="predicted"/>
<keyword evidence="2" id="KW-1185">Reference proteome</keyword>
<protein>
    <submittedName>
        <fullName evidence="1">Uncharacterized protein</fullName>
    </submittedName>
</protein>
<dbReference type="EMBL" id="CM042049">
    <property type="protein sequence ID" value="KAI3745798.1"/>
    <property type="molecule type" value="Genomic_DNA"/>
</dbReference>
<reference evidence="1 2" key="2">
    <citation type="journal article" date="2022" name="Mol. Ecol. Resour.">
        <title>The genomes of chicory, endive, great burdock and yacon provide insights into Asteraceae paleo-polyploidization history and plant inulin production.</title>
        <authorList>
            <person name="Fan W."/>
            <person name="Wang S."/>
            <person name="Wang H."/>
            <person name="Wang A."/>
            <person name="Jiang F."/>
            <person name="Liu H."/>
            <person name="Zhao H."/>
            <person name="Xu D."/>
            <person name="Zhang Y."/>
        </authorList>
    </citation>
    <scope>NUCLEOTIDE SEQUENCE [LARGE SCALE GENOMIC DNA]</scope>
    <source>
        <strain evidence="2">cv. Niubang</strain>
    </source>
</reference>
<accession>A0ACB9DH42</accession>
<reference evidence="2" key="1">
    <citation type="journal article" date="2022" name="Mol. Ecol. Resour.">
        <title>The genomes of chicory, endive, great burdock and yacon provide insights into Asteraceae palaeo-polyploidization history and plant inulin production.</title>
        <authorList>
            <person name="Fan W."/>
            <person name="Wang S."/>
            <person name="Wang H."/>
            <person name="Wang A."/>
            <person name="Jiang F."/>
            <person name="Liu H."/>
            <person name="Zhao H."/>
            <person name="Xu D."/>
            <person name="Zhang Y."/>
        </authorList>
    </citation>
    <scope>NUCLEOTIDE SEQUENCE [LARGE SCALE GENOMIC DNA]</scope>
    <source>
        <strain evidence="2">cv. Niubang</strain>
    </source>
</reference>
<gene>
    <name evidence="1" type="ORF">L6452_08207</name>
</gene>
<evidence type="ECO:0000313" key="2">
    <source>
        <dbReference type="Proteomes" id="UP001055879"/>
    </source>
</evidence>
<sequence>MYKGFPYNKCDFLVSVNPCSRFSCKNFHNLVTVESTSWTFKTMSCVKRLESGPLRNAAAREISVEKEGKSLCLFLFAPPLWSQVSMGKKMKYRIAAIGEMMRVNDAIGEALQKLSAYKPSKLQVPVLKKPYNDDYAQGLEFNSIPSYIFECVLQSKD</sequence>